<proteinExistence type="predicted"/>
<evidence type="ECO:0000256" key="1">
    <source>
        <dbReference type="SAM" id="SignalP"/>
    </source>
</evidence>
<sequence>MRLFKLAIFSFFTNVLAQSADLSSLLAQWSEIAPTITNPISLPNVVPTRLGNVDPPPTSLMLAIFTGVPQDVLVDLINPIGRASIASEFGAGNTPEWYQALPTPLKSYLESIHAAIKTGGNDYTGTEAPPEIPNFTATVGPLASGIPDGDGEGNVEPASSTAGAQPMATWGAMEVMGVTGVVGILGLAVGL</sequence>
<gene>
    <name evidence="2" type="ORF">BS50DRAFT_647297</name>
</gene>
<feature type="chain" id="PRO_5015529340" evidence="1">
    <location>
        <begin position="18"/>
        <end position="191"/>
    </location>
</feature>
<protein>
    <submittedName>
        <fullName evidence="2">Uncharacterized protein</fullName>
    </submittedName>
</protein>
<keyword evidence="3" id="KW-1185">Reference proteome</keyword>
<organism evidence="2 3">
    <name type="scientific">Corynespora cassiicola Philippines</name>
    <dbReference type="NCBI Taxonomy" id="1448308"/>
    <lineage>
        <taxon>Eukaryota</taxon>
        <taxon>Fungi</taxon>
        <taxon>Dikarya</taxon>
        <taxon>Ascomycota</taxon>
        <taxon>Pezizomycotina</taxon>
        <taxon>Dothideomycetes</taxon>
        <taxon>Pleosporomycetidae</taxon>
        <taxon>Pleosporales</taxon>
        <taxon>Corynesporascaceae</taxon>
        <taxon>Corynespora</taxon>
    </lineage>
</organism>
<dbReference type="AlphaFoldDB" id="A0A2T2NF35"/>
<dbReference type="OrthoDB" id="5419608at2759"/>
<evidence type="ECO:0000313" key="2">
    <source>
        <dbReference type="EMBL" id="PSN63658.1"/>
    </source>
</evidence>
<accession>A0A2T2NF35</accession>
<keyword evidence="1" id="KW-0732">Signal</keyword>
<dbReference type="EMBL" id="KZ678139">
    <property type="protein sequence ID" value="PSN63658.1"/>
    <property type="molecule type" value="Genomic_DNA"/>
</dbReference>
<evidence type="ECO:0000313" key="3">
    <source>
        <dbReference type="Proteomes" id="UP000240883"/>
    </source>
</evidence>
<dbReference type="Proteomes" id="UP000240883">
    <property type="component" value="Unassembled WGS sequence"/>
</dbReference>
<reference evidence="2 3" key="1">
    <citation type="journal article" date="2018" name="Front. Microbiol.">
        <title>Genome-Wide Analysis of Corynespora cassiicola Leaf Fall Disease Putative Effectors.</title>
        <authorList>
            <person name="Lopez D."/>
            <person name="Ribeiro S."/>
            <person name="Label P."/>
            <person name="Fumanal B."/>
            <person name="Venisse J.S."/>
            <person name="Kohler A."/>
            <person name="de Oliveira R.R."/>
            <person name="Labutti K."/>
            <person name="Lipzen A."/>
            <person name="Lail K."/>
            <person name="Bauer D."/>
            <person name="Ohm R.A."/>
            <person name="Barry K.W."/>
            <person name="Spatafora J."/>
            <person name="Grigoriev I.V."/>
            <person name="Martin F.M."/>
            <person name="Pujade-Renaud V."/>
        </authorList>
    </citation>
    <scope>NUCLEOTIDE SEQUENCE [LARGE SCALE GENOMIC DNA]</scope>
    <source>
        <strain evidence="2 3">Philippines</strain>
    </source>
</reference>
<name>A0A2T2NF35_CORCC</name>
<feature type="signal peptide" evidence="1">
    <location>
        <begin position="1"/>
        <end position="17"/>
    </location>
</feature>